<dbReference type="EMBL" id="ML769772">
    <property type="protein sequence ID" value="KAE9387916.1"/>
    <property type="molecule type" value="Genomic_DNA"/>
</dbReference>
<protein>
    <recommendedName>
        <fullName evidence="3">DUF6532 domain-containing protein</fullName>
    </recommendedName>
</protein>
<keyword evidence="5" id="KW-1185">Reference proteome</keyword>
<feature type="compositionally biased region" description="Basic and acidic residues" evidence="1">
    <location>
        <begin position="210"/>
        <end position="227"/>
    </location>
</feature>
<feature type="region of interest" description="Disordered" evidence="1">
    <location>
        <begin position="189"/>
        <end position="245"/>
    </location>
</feature>
<evidence type="ECO:0000256" key="2">
    <source>
        <dbReference type="SAM" id="Phobius"/>
    </source>
</evidence>
<dbReference type="OrthoDB" id="3069387at2759"/>
<dbReference type="Pfam" id="PF20149">
    <property type="entry name" value="DUF6532"/>
    <property type="match status" value="1"/>
</dbReference>
<accession>A0A6A4GR61</accession>
<dbReference type="Proteomes" id="UP000799118">
    <property type="component" value="Unassembled WGS sequence"/>
</dbReference>
<feature type="compositionally biased region" description="Basic and acidic residues" evidence="1">
    <location>
        <begin position="190"/>
        <end position="203"/>
    </location>
</feature>
<feature type="transmembrane region" description="Helical" evidence="2">
    <location>
        <begin position="99"/>
        <end position="115"/>
    </location>
</feature>
<keyword evidence="2" id="KW-1133">Transmembrane helix</keyword>
<evidence type="ECO:0000313" key="4">
    <source>
        <dbReference type="EMBL" id="KAE9387916.1"/>
    </source>
</evidence>
<evidence type="ECO:0000259" key="3">
    <source>
        <dbReference type="Pfam" id="PF20149"/>
    </source>
</evidence>
<sequence length="304" mass="32712">MIALWTIALKVAMLATLPAILWRIVTKTTMPRFASAVTATTSTGRLVSHHSQVDLEMRTTDNFPFRTPLLAYILCGYFIEGRPKRDSLLIATLHRERRIPVALIVMATVLIGHAIQEFASGYQMIHALTTTNLVSHYQSVAETMSNLQQQAAPYVERLQTDLYEAMMSAGPQIIPSQTYDYAALNQFASKPEESDQPVRDENGRGSTTESHVDVNEEHGDDHGRVSDGEATDPEPGSQGGPKHDHSLAQACVGVSQASAGLAQASAGASQASAALSQASAGVSQVSLKVSQVPLKVSWVSLKMG</sequence>
<reference evidence="4" key="1">
    <citation type="journal article" date="2019" name="Environ. Microbiol.">
        <title>Fungal ecological strategies reflected in gene transcription - a case study of two litter decomposers.</title>
        <authorList>
            <person name="Barbi F."/>
            <person name="Kohler A."/>
            <person name="Barry K."/>
            <person name="Baskaran P."/>
            <person name="Daum C."/>
            <person name="Fauchery L."/>
            <person name="Ihrmark K."/>
            <person name="Kuo A."/>
            <person name="LaButti K."/>
            <person name="Lipzen A."/>
            <person name="Morin E."/>
            <person name="Grigoriev I.V."/>
            <person name="Henrissat B."/>
            <person name="Lindahl B."/>
            <person name="Martin F."/>
        </authorList>
    </citation>
    <scope>NUCLEOTIDE SEQUENCE</scope>
    <source>
        <strain evidence="4">JB14</strain>
    </source>
</reference>
<feature type="domain" description="DUF6532" evidence="3">
    <location>
        <begin position="53"/>
        <end position="144"/>
    </location>
</feature>
<name>A0A6A4GR61_9AGAR</name>
<evidence type="ECO:0000256" key="1">
    <source>
        <dbReference type="SAM" id="MobiDB-lite"/>
    </source>
</evidence>
<proteinExistence type="predicted"/>
<gene>
    <name evidence="4" type="ORF">BT96DRAFT_947998</name>
</gene>
<evidence type="ECO:0000313" key="5">
    <source>
        <dbReference type="Proteomes" id="UP000799118"/>
    </source>
</evidence>
<feature type="transmembrane region" description="Helical" evidence="2">
    <location>
        <begin position="7"/>
        <end position="25"/>
    </location>
</feature>
<dbReference type="AlphaFoldDB" id="A0A6A4GR61"/>
<keyword evidence="2" id="KW-0472">Membrane</keyword>
<dbReference type="InterPro" id="IPR045341">
    <property type="entry name" value="DUF6532"/>
</dbReference>
<keyword evidence="2" id="KW-0812">Transmembrane</keyword>
<organism evidence="4 5">
    <name type="scientific">Gymnopus androsaceus JB14</name>
    <dbReference type="NCBI Taxonomy" id="1447944"/>
    <lineage>
        <taxon>Eukaryota</taxon>
        <taxon>Fungi</taxon>
        <taxon>Dikarya</taxon>
        <taxon>Basidiomycota</taxon>
        <taxon>Agaricomycotina</taxon>
        <taxon>Agaricomycetes</taxon>
        <taxon>Agaricomycetidae</taxon>
        <taxon>Agaricales</taxon>
        <taxon>Marasmiineae</taxon>
        <taxon>Omphalotaceae</taxon>
        <taxon>Gymnopus</taxon>
    </lineage>
</organism>